<dbReference type="Gene3D" id="3.20.20.140">
    <property type="entry name" value="Metal-dependent hydrolases"/>
    <property type="match status" value="1"/>
</dbReference>
<evidence type="ECO:0000313" key="3">
    <source>
        <dbReference type="EMBL" id="ROP45527.1"/>
    </source>
</evidence>
<proteinExistence type="predicted"/>
<accession>A0A3N1HSR9</accession>
<dbReference type="SUPFAM" id="SSF51338">
    <property type="entry name" value="Composite domain of metallo-dependent hydrolases"/>
    <property type="match status" value="1"/>
</dbReference>
<reference evidence="3 4" key="1">
    <citation type="journal article" date="2015" name="Stand. Genomic Sci.">
        <title>Genomic Encyclopedia of Bacterial and Archaeal Type Strains, Phase III: the genomes of soil and plant-associated and newly described type strains.</title>
        <authorList>
            <person name="Whitman W.B."/>
            <person name="Woyke T."/>
            <person name="Klenk H.P."/>
            <person name="Zhou Y."/>
            <person name="Lilburn T.G."/>
            <person name="Beck B.J."/>
            <person name="De Vos P."/>
            <person name="Vandamme P."/>
            <person name="Eisen J.A."/>
            <person name="Garrity G."/>
            <person name="Hugenholtz P."/>
            <person name="Kyrpides N.C."/>
        </authorList>
    </citation>
    <scope>NUCLEOTIDE SEQUENCE [LARGE SCALE GENOMIC DNA]</scope>
    <source>
        <strain evidence="3 4">CECT 7306</strain>
    </source>
</reference>
<dbReference type="InParanoid" id="A0A3N1HSR9"/>
<gene>
    <name evidence="3" type="ORF">EDC03_0131</name>
</gene>
<evidence type="ECO:0000259" key="2">
    <source>
        <dbReference type="Pfam" id="PF07969"/>
    </source>
</evidence>
<protein>
    <recommendedName>
        <fullName evidence="2">Amidohydrolase 3 domain-containing protein</fullName>
    </recommendedName>
</protein>
<feature type="domain" description="Amidohydrolase 3" evidence="2">
    <location>
        <begin position="59"/>
        <end position="551"/>
    </location>
</feature>
<dbReference type="EMBL" id="RJKN01000001">
    <property type="protein sequence ID" value="ROP45527.1"/>
    <property type="molecule type" value="Genomic_DNA"/>
</dbReference>
<evidence type="ECO:0000256" key="1">
    <source>
        <dbReference type="SAM" id="MobiDB-lite"/>
    </source>
</evidence>
<dbReference type="Proteomes" id="UP000276232">
    <property type="component" value="Unassembled WGS sequence"/>
</dbReference>
<dbReference type="InterPro" id="IPR011059">
    <property type="entry name" value="Metal-dep_hydrolase_composite"/>
</dbReference>
<dbReference type="InterPro" id="IPR032466">
    <property type="entry name" value="Metal_Hydrolase"/>
</dbReference>
<sequence>MTSAAVPADAAPRRVLYLAASVYSPADPFATAVLVEGDRVAWVGSEEAAEAQRARADVVVEAPDALVTPAFVDAHVHVTETGLALEGLDLTAVGDAGALLAAVADAARRSPGAVVRGHGWDDAAWAGPLPTRAELDRAADGAEVLLSRVDVHSALVSTALAERAGLRDGGGTEGWDGGALVTLAAHDAARDAGRRLTPAERGRAQRRALDAAAATGVAAVTECAAPHVGSPDDLRSLRALSDAGDVPEVLAYWGALATDEASARAALADVEGAGVLGLAGDLCVDGSYGSRTAWLRAPYADLEGTGLPVDHRGDPHLDAAQVAAHLVACTRVGVQGGFHVIGDAAADALIEGLLAAEREVGTPALAGARHRVEHLEAVDARVVAELARLGVVASVQPAFDAVWGGPDRLYASRLGVERATALNPFAALASAGLPLALGSDSPVTPVDPWAGVAAAASPSTAGHGLSARAAFLAGTRGGWRAARREGEGVLVPGALATLAVWSVGDLVVQAADSRVSSWSTDPRSGVPGLPDLSPGAPRPRCLRTLRAGRVLHDAGELAA</sequence>
<dbReference type="Gene3D" id="2.30.40.10">
    <property type="entry name" value="Urease, subunit C, domain 1"/>
    <property type="match status" value="1"/>
</dbReference>
<dbReference type="PANTHER" id="PTHR22642">
    <property type="entry name" value="IMIDAZOLONEPROPIONASE"/>
    <property type="match status" value="1"/>
</dbReference>
<dbReference type="PANTHER" id="PTHR22642:SF2">
    <property type="entry name" value="PROTEIN LONG AFTER FAR-RED 3"/>
    <property type="match status" value="1"/>
</dbReference>
<feature type="region of interest" description="Disordered" evidence="1">
    <location>
        <begin position="517"/>
        <end position="538"/>
    </location>
</feature>
<name>A0A3N1HSR9_9ACTN</name>
<comment type="caution">
    <text evidence="3">The sequence shown here is derived from an EMBL/GenBank/DDBJ whole genome shotgun (WGS) entry which is preliminary data.</text>
</comment>
<dbReference type="GO" id="GO:0016810">
    <property type="term" value="F:hydrolase activity, acting on carbon-nitrogen (but not peptide) bonds"/>
    <property type="evidence" value="ECO:0007669"/>
    <property type="project" value="InterPro"/>
</dbReference>
<dbReference type="InterPro" id="IPR013108">
    <property type="entry name" value="Amidohydro_3"/>
</dbReference>
<evidence type="ECO:0000313" key="4">
    <source>
        <dbReference type="Proteomes" id="UP000276232"/>
    </source>
</evidence>
<organism evidence="3 4">
    <name type="scientific">Pseudokineococcus lusitanus</name>
    <dbReference type="NCBI Taxonomy" id="763993"/>
    <lineage>
        <taxon>Bacteria</taxon>
        <taxon>Bacillati</taxon>
        <taxon>Actinomycetota</taxon>
        <taxon>Actinomycetes</taxon>
        <taxon>Kineosporiales</taxon>
        <taxon>Kineosporiaceae</taxon>
        <taxon>Pseudokineococcus</taxon>
    </lineage>
</organism>
<dbReference type="RefSeq" id="WP_241966946.1">
    <property type="nucleotide sequence ID" value="NZ_RJKN01000001.1"/>
</dbReference>
<dbReference type="AlphaFoldDB" id="A0A3N1HSR9"/>
<keyword evidence="4" id="KW-1185">Reference proteome</keyword>
<dbReference type="Pfam" id="PF07969">
    <property type="entry name" value="Amidohydro_3"/>
    <property type="match status" value="1"/>
</dbReference>
<dbReference type="SUPFAM" id="SSF51556">
    <property type="entry name" value="Metallo-dependent hydrolases"/>
    <property type="match status" value="1"/>
</dbReference>
<dbReference type="Gene3D" id="3.10.310.70">
    <property type="match status" value="1"/>
</dbReference>